<evidence type="ECO:0000256" key="2">
    <source>
        <dbReference type="SAM" id="SignalP"/>
    </source>
</evidence>
<comment type="caution">
    <text evidence="3">The sequence shown here is derived from an EMBL/GenBank/DDBJ whole genome shotgun (WGS) entry which is preliminary data.</text>
</comment>
<organism evidence="3 4">
    <name type="scientific">Mycena sanguinolenta</name>
    <dbReference type="NCBI Taxonomy" id="230812"/>
    <lineage>
        <taxon>Eukaryota</taxon>
        <taxon>Fungi</taxon>
        <taxon>Dikarya</taxon>
        <taxon>Basidiomycota</taxon>
        <taxon>Agaricomycotina</taxon>
        <taxon>Agaricomycetes</taxon>
        <taxon>Agaricomycetidae</taxon>
        <taxon>Agaricales</taxon>
        <taxon>Marasmiineae</taxon>
        <taxon>Mycenaceae</taxon>
        <taxon>Mycena</taxon>
    </lineage>
</organism>
<keyword evidence="2" id="KW-0732">Signal</keyword>
<dbReference type="EMBL" id="JACAZH010000005">
    <property type="protein sequence ID" value="KAF7367619.1"/>
    <property type="molecule type" value="Genomic_DNA"/>
</dbReference>
<reference evidence="3" key="1">
    <citation type="submission" date="2020-05" db="EMBL/GenBank/DDBJ databases">
        <title>Mycena genomes resolve the evolution of fungal bioluminescence.</title>
        <authorList>
            <person name="Tsai I.J."/>
        </authorList>
    </citation>
    <scope>NUCLEOTIDE SEQUENCE</scope>
    <source>
        <strain evidence="3">160909Yilan</strain>
    </source>
</reference>
<evidence type="ECO:0000313" key="3">
    <source>
        <dbReference type="EMBL" id="KAF7367619.1"/>
    </source>
</evidence>
<sequence>MSSCPHCSPSCSRPLCFLTLSVLSILSSLFSDSHPSSRSLTHTHSYLLLYPLSSSSSPSPRRPACRACSTSSSYPPLGRCVPFLCFVDLLCSVLSLPCSSFDCSAFCIFAGLATSAWLSLSLLSIPPGCGVRVGLTRGDAVSLLRPPSISALSKTSKPAAAGLIEDEPEEALKAGALYAECAVVRMRVPPPPVSSSAGEKDEGKDGDEADLGGERAGRAVWEAYEAGLRGWEARAKARGEEKEEKSAGAASTGKTEGGEGTRTS</sequence>
<feature type="region of interest" description="Disordered" evidence="1">
    <location>
        <begin position="190"/>
        <end position="216"/>
    </location>
</feature>
<evidence type="ECO:0000256" key="1">
    <source>
        <dbReference type="SAM" id="MobiDB-lite"/>
    </source>
</evidence>
<proteinExistence type="predicted"/>
<evidence type="ECO:0000313" key="4">
    <source>
        <dbReference type="Proteomes" id="UP000623467"/>
    </source>
</evidence>
<feature type="region of interest" description="Disordered" evidence="1">
    <location>
        <begin position="234"/>
        <end position="264"/>
    </location>
</feature>
<feature type="compositionally biased region" description="Basic and acidic residues" evidence="1">
    <location>
        <begin position="234"/>
        <end position="246"/>
    </location>
</feature>
<dbReference type="AlphaFoldDB" id="A0A8H6YYI6"/>
<accession>A0A8H6YYI6</accession>
<keyword evidence="4" id="KW-1185">Reference proteome</keyword>
<name>A0A8H6YYI6_9AGAR</name>
<feature type="signal peptide" evidence="2">
    <location>
        <begin position="1"/>
        <end position="31"/>
    </location>
</feature>
<dbReference type="Proteomes" id="UP000623467">
    <property type="component" value="Unassembled WGS sequence"/>
</dbReference>
<protein>
    <submittedName>
        <fullName evidence="3">Uncharacterized protein</fullName>
    </submittedName>
</protein>
<gene>
    <name evidence="3" type="ORF">MSAN_00825400</name>
</gene>
<feature type="chain" id="PRO_5034503873" evidence="2">
    <location>
        <begin position="32"/>
        <end position="264"/>
    </location>
</feature>